<feature type="domain" description="DUF2264" evidence="1">
    <location>
        <begin position="18"/>
        <end position="356"/>
    </location>
</feature>
<dbReference type="RefSeq" id="WP_280730597.1">
    <property type="nucleotide sequence ID" value="NZ_CP120367.1"/>
</dbReference>
<dbReference type="InterPro" id="IPR016624">
    <property type="entry name" value="UCP014753"/>
</dbReference>
<gene>
    <name evidence="3" type="ORF">PYH38_001269</name>
</gene>
<dbReference type="InterPro" id="IPR049349">
    <property type="entry name" value="DUF2264_N"/>
</dbReference>
<dbReference type="Pfam" id="PF10022">
    <property type="entry name" value="DUF2264"/>
    <property type="match status" value="1"/>
</dbReference>
<keyword evidence="4" id="KW-1185">Reference proteome</keyword>
<evidence type="ECO:0000313" key="3">
    <source>
        <dbReference type="EMBL" id="WEX79896.1"/>
    </source>
</evidence>
<dbReference type="PIRSF" id="PIRSF014753">
    <property type="entry name" value="UCP014753"/>
    <property type="match status" value="1"/>
</dbReference>
<feature type="domain" description="DUF2264" evidence="2">
    <location>
        <begin position="362"/>
        <end position="580"/>
    </location>
</feature>
<dbReference type="Proteomes" id="UP001235547">
    <property type="component" value="Chromosome 2"/>
</dbReference>
<dbReference type="Pfam" id="PF20938">
    <property type="entry name" value="DUF2264_C"/>
    <property type="match status" value="1"/>
</dbReference>
<organism evidence="3 4">
    <name type="scientific">Sinorhizobium numidicum</name>
    <dbReference type="NCBI Taxonomy" id="680248"/>
    <lineage>
        <taxon>Bacteria</taxon>
        <taxon>Pseudomonadati</taxon>
        <taxon>Pseudomonadota</taxon>
        <taxon>Alphaproteobacteria</taxon>
        <taxon>Hyphomicrobiales</taxon>
        <taxon>Rhizobiaceae</taxon>
        <taxon>Sinorhizobium/Ensifer group</taxon>
        <taxon>Sinorhizobium</taxon>
    </lineage>
</organism>
<accession>A0ABY8CML5</accession>
<dbReference type="InterPro" id="IPR049237">
    <property type="entry name" value="DUF2264_C"/>
</dbReference>
<protein>
    <submittedName>
        <fullName evidence="3">DUF2264 domain-containing protein</fullName>
    </submittedName>
</protein>
<dbReference type="EMBL" id="CP120370">
    <property type="protein sequence ID" value="WEX79896.1"/>
    <property type="molecule type" value="Genomic_DNA"/>
</dbReference>
<evidence type="ECO:0000259" key="2">
    <source>
        <dbReference type="Pfam" id="PF20938"/>
    </source>
</evidence>
<evidence type="ECO:0000259" key="1">
    <source>
        <dbReference type="Pfam" id="PF10022"/>
    </source>
</evidence>
<sequence length="617" mass="68371">MTYDPASANPLAGNPLQTRGDMQRALIDLFDPLLPHFSKGNARVRLDAAAAHFDRAAADLEGFARPLWGLAPFSAGGGHFAHWDRYAEGIANGTDPNHPEYWGAVNGRDQRMVELAALGFALALVPEKLWDPLTARARENLIAYLLHAREFDYADNNWKFFRVLVDVALDRLGVDYDRSLTEKYLTELEGFYIADGWYRDGNVRRIDHYIPFAMHFYGLIYSRLVEDDYAARYRERALAFAQDFRHWFAEDGATLAFGRSLTYRFACAGFWSALAFADLEALPWGEIKGFCLRHLRWWADKPIADRDGVLSIGYGYPNLLMSENYNSAGSPYWAFKAFLPLAAGQDHPFWTSSEMPPASSTETVALRHPGMVTMPCQGDVIALSSGQENRQMRFGSEKYAKFAYSTRYAFSVESDERAFGGGAFDSMLAFSDDGIHYRVREANEEACLAGNVLFSRWSPWPDVVVETWLLPSSPWHVRVHRVLTPRPLETAEGGFAIARRDFEADTLSAVPGTAYAIGAEDFSGICDLGSTVAREGLALKAPPNTNLIAAKTLVPQLRAAIPAGETILRCAVMAIRDASAVSGDWLRPPVAPSLDELRVLAEQGVTVSAMGAPGRIP</sequence>
<name>A0ABY8CML5_9HYPH</name>
<dbReference type="PANTHER" id="PTHR35339">
    <property type="entry name" value="LINALOOL DEHYDRATASE_ISOMERASE DOMAIN-CONTAINING PROTEIN"/>
    <property type="match status" value="1"/>
</dbReference>
<dbReference type="PANTHER" id="PTHR35339:SF4">
    <property type="entry name" value="LINALOOL DEHYDRATASE_ISOMERASE DOMAIN-CONTAINING PROTEIN"/>
    <property type="match status" value="1"/>
</dbReference>
<proteinExistence type="predicted"/>
<reference evidence="3 4" key="1">
    <citation type="submission" date="2023-03" db="EMBL/GenBank/DDBJ databases">
        <authorList>
            <person name="Kaur S."/>
            <person name="Espinosa-Saiz D."/>
            <person name="Velazquez E."/>
            <person name="Menendez E."/>
            <person name="diCenzo G.C."/>
        </authorList>
    </citation>
    <scope>NUCLEOTIDE SEQUENCE [LARGE SCALE GENOMIC DNA]</scope>
    <source>
        <strain evidence="3 4">LMG 27395</strain>
    </source>
</reference>
<evidence type="ECO:0000313" key="4">
    <source>
        <dbReference type="Proteomes" id="UP001235547"/>
    </source>
</evidence>